<keyword evidence="3" id="KW-1185">Reference proteome</keyword>
<dbReference type="Proteomes" id="UP000283509">
    <property type="component" value="Unassembled WGS sequence"/>
</dbReference>
<comment type="caution">
    <text evidence="2">The sequence shown here is derived from an EMBL/GenBank/DDBJ whole genome shotgun (WGS) entry which is preliminary data.</text>
</comment>
<feature type="compositionally biased region" description="Polar residues" evidence="1">
    <location>
        <begin position="288"/>
        <end position="307"/>
    </location>
</feature>
<protein>
    <submittedName>
        <fullName evidence="2">Uncharacterized protein</fullName>
    </submittedName>
</protein>
<feature type="compositionally biased region" description="Low complexity" evidence="1">
    <location>
        <begin position="98"/>
        <end position="107"/>
    </location>
</feature>
<evidence type="ECO:0000256" key="1">
    <source>
        <dbReference type="SAM" id="MobiDB-lite"/>
    </source>
</evidence>
<dbReference type="EMBL" id="QCYY01002193">
    <property type="protein sequence ID" value="ROT72206.1"/>
    <property type="molecule type" value="Genomic_DNA"/>
</dbReference>
<organism evidence="2 3">
    <name type="scientific">Penaeus vannamei</name>
    <name type="common">Whiteleg shrimp</name>
    <name type="synonym">Litopenaeus vannamei</name>
    <dbReference type="NCBI Taxonomy" id="6689"/>
    <lineage>
        <taxon>Eukaryota</taxon>
        <taxon>Metazoa</taxon>
        <taxon>Ecdysozoa</taxon>
        <taxon>Arthropoda</taxon>
        <taxon>Crustacea</taxon>
        <taxon>Multicrustacea</taxon>
        <taxon>Malacostraca</taxon>
        <taxon>Eumalacostraca</taxon>
        <taxon>Eucarida</taxon>
        <taxon>Decapoda</taxon>
        <taxon>Dendrobranchiata</taxon>
        <taxon>Penaeoidea</taxon>
        <taxon>Penaeidae</taxon>
        <taxon>Penaeus</taxon>
    </lineage>
</organism>
<feature type="region of interest" description="Disordered" evidence="1">
    <location>
        <begin position="1"/>
        <end position="48"/>
    </location>
</feature>
<feature type="compositionally biased region" description="Basic and acidic residues" evidence="1">
    <location>
        <begin position="432"/>
        <end position="441"/>
    </location>
</feature>
<name>A0A3R7SRT2_PENVA</name>
<reference evidence="2 3" key="1">
    <citation type="submission" date="2018-04" db="EMBL/GenBank/DDBJ databases">
        <authorList>
            <person name="Zhang X."/>
            <person name="Yuan J."/>
            <person name="Li F."/>
            <person name="Xiang J."/>
        </authorList>
    </citation>
    <scope>NUCLEOTIDE SEQUENCE [LARGE SCALE GENOMIC DNA]</scope>
    <source>
        <tissue evidence="2">Muscle</tissue>
    </source>
</reference>
<feature type="compositionally biased region" description="Polar residues" evidence="1">
    <location>
        <begin position="172"/>
        <end position="187"/>
    </location>
</feature>
<feature type="region of interest" description="Disordered" evidence="1">
    <location>
        <begin position="375"/>
        <end position="451"/>
    </location>
</feature>
<feature type="compositionally biased region" description="Pro residues" evidence="1">
    <location>
        <begin position="248"/>
        <end position="277"/>
    </location>
</feature>
<reference evidence="2 3" key="2">
    <citation type="submission" date="2019-01" db="EMBL/GenBank/DDBJ databases">
        <title>The decoding of complex shrimp genome reveals the adaptation for benthos swimmer, frequently molting mechanism and breeding impact on genome.</title>
        <authorList>
            <person name="Sun Y."/>
            <person name="Gao Y."/>
            <person name="Yu Y."/>
        </authorList>
    </citation>
    <scope>NUCLEOTIDE SEQUENCE [LARGE SCALE GENOMIC DNA]</scope>
    <source>
        <tissue evidence="2">Muscle</tissue>
    </source>
</reference>
<feature type="compositionally biased region" description="Polar residues" evidence="1">
    <location>
        <begin position="483"/>
        <end position="501"/>
    </location>
</feature>
<feature type="compositionally biased region" description="Pro residues" evidence="1">
    <location>
        <begin position="510"/>
        <end position="530"/>
    </location>
</feature>
<feature type="region of interest" description="Disordered" evidence="1">
    <location>
        <begin position="465"/>
        <end position="530"/>
    </location>
</feature>
<sequence length="530" mass="57167">MSPASIAPSQVGPHSCSPHALLIRSPSLNPRNPHTAHFPLLDPSRPRRERRGIAASTTTHRVSTPVLQHSGLISLRHFLNMRGTLAYSASPPRPPATSPRASHSAPTRTPSLGRGAGGGPPRHVCKAPLSGGSVAPQIASGDRGGLQHAAAHPRNRNFTPARTYSREKTKQPGPTSSRSLPTPSVTSAADGDTCSPGVRTSHWPGAPPLVPRRPTLRSAFQLLAPTCVITFSTKSIRKNRISVRHSLPLPPPSTRFPELPPPPPLTRAPSLPPPPTKPSCRSSREASHNTADIRNTDGVQLPSTGEGVTSRHALLPQWRSRQGGRHRGSATGGTEETPGEGIRREGRPPFTMGVIIVYCVYKHVGGHPAMRNQSLTTEQAWHRTTKEKNRRGCRMTQEKNRRRHRRQEEEEKKKERAQKNTHSRARVSNSVPRDEFPRAGSEKQGGIGGGGGIDAASAMVFGVALGPSPPRRLPPASSYPRQPNLQPYTESDSIQANQPTATVPRRTEPSFPPSTPPPAVTTPCFPPSLR</sequence>
<gene>
    <name evidence="2" type="ORF">C7M84_009412</name>
</gene>
<dbReference type="AlphaFoldDB" id="A0A3R7SRT2"/>
<feature type="region of interest" description="Disordered" evidence="1">
    <location>
        <begin position="244"/>
        <end position="347"/>
    </location>
</feature>
<feature type="region of interest" description="Disordered" evidence="1">
    <location>
        <begin position="86"/>
        <end position="210"/>
    </location>
</feature>
<accession>A0A3R7SRT2</accession>
<evidence type="ECO:0000313" key="3">
    <source>
        <dbReference type="Proteomes" id="UP000283509"/>
    </source>
</evidence>
<proteinExistence type="predicted"/>
<evidence type="ECO:0000313" key="2">
    <source>
        <dbReference type="EMBL" id="ROT72206.1"/>
    </source>
</evidence>
<feature type="compositionally biased region" description="Basic and acidic residues" evidence="1">
    <location>
        <begin position="406"/>
        <end position="418"/>
    </location>
</feature>